<dbReference type="EMBL" id="JBHMAS010000107">
    <property type="protein sequence ID" value="MFB9785285.1"/>
    <property type="molecule type" value="Genomic_DNA"/>
</dbReference>
<dbReference type="Proteomes" id="UP001589587">
    <property type="component" value="Unassembled WGS sequence"/>
</dbReference>
<dbReference type="InterPro" id="IPR036477">
    <property type="entry name" value="Formyl_transf_N_sf"/>
</dbReference>
<dbReference type="InterPro" id="IPR002376">
    <property type="entry name" value="Formyl_transf_N"/>
</dbReference>
<feature type="domain" description="Formyl transferase N-terminal" evidence="1">
    <location>
        <begin position="80"/>
        <end position="158"/>
    </location>
</feature>
<keyword evidence="3" id="KW-1185">Reference proteome</keyword>
<comment type="caution">
    <text evidence="2">The sequence shown here is derived from an EMBL/GenBank/DDBJ whole genome shotgun (WGS) entry which is preliminary data.</text>
</comment>
<organism evidence="2 3">
    <name type="scientific">Rhodococcus baikonurensis</name>
    <dbReference type="NCBI Taxonomy" id="172041"/>
    <lineage>
        <taxon>Bacteria</taxon>
        <taxon>Bacillati</taxon>
        <taxon>Actinomycetota</taxon>
        <taxon>Actinomycetes</taxon>
        <taxon>Mycobacteriales</taxon>
        <taxon>Nocardiaceae</taxon>
        <taxon>Rhodococcus</taxon>
        <taxon>Rhodococcus erythropolis group</taxon>
    </lineage>
</organism>
<dbReference type="RefSeq" id="WP_378377414.1">
    <property type="nucleotide sequence ID" value="NZ_JBHMAS010000107.1"/>
</dbReference>
<dbReference type="Gene3D" id="3.40.50.12230">
    <property type="match status" value="1"/>
</dbReference>
<evidence type="ECO:0000313" key="3">
    <source>
        <dbReference type="Proteomes" id="UP001589587"/>
    </source>
</evidence>
<accession>A0ABV5XS29</accession>
<evidence type="ECO:0000259" key="1">
    <source>
        <dbReference type="Pfam" id="PF00551"/>
    </source>
</evidence>
<proteinExistence type="predicted"/>
<reference evidence="2 3" key="1">
    <citation type="submission" date="2024-09" db="EMBL/GenBank/DDBJ databases">
        <authorList>
            <person name="Sun Q."/>
            <person name="Mori K."/>
        </authorList>
    </citation>
    <scope>NUCLEOTIDE SEQUENCE [LARGE SCALE GENOMIC DNA]</scope>
    <source>
        <strain evidence="2 3">JCM 11411</strain>
    </source>
</reference>
<gene>
    <name evidence="2" type="ORF">ACFFQ6_36910</name>
</gene>
<dbReference type="Pfam" id="PF00551">
    <property type="entry name" value="Formyl_trans_N"/>
    <property type="match status" value="1"/>
</dbReference>
<sequence length="232" mass="25073">MIFIGGGSLLWRAVRFADTAGHTVDLVCVDDQENVPGDHRILRADDVNNDYDILRGAATDDVVFSINNPTILRAPLVGSDLRIYNVHNGPLPTYRGLPEIAIVHAILAGETTYGATLHAVDTGIDTGAVFDTEDFPIDPQDDFQDVMMSGLRACHTLFERNLDAVLADDLTPITPHARGGGSYFGRSRLPHLTGHRANPEYPRATNLGVFTPLYPDLVATLAAAPTTESEPS</sequence>
<evidence type="ECO:0000313" key="2">
    <source>
        <dbReference type="EMBL" id="MFB9785285.1"/>
    </source>
</evidence>
<name>A0ABV5XS29_9NOCA</name>
<dbReference type="SUPFAM" id="SSF53328">
    <property type="entry name" value="Formyltransferase"/>
    <property type="match status" value="1"/>
</dbReference>
<protein>
    <submittedName>
        <fullName evidence="2">Formyltransferase family protein</fullName>
    </submittedName>
</protein>